<accession>A0AAW1VUI3</accession>
<evidence type="ECO:0000313" key="1">
    <source>
        <dbReference type="EMBL" id="KAK9912039.1"/>
    </source>
</evidence>
<dbReference type="AlphaFoldDB" id="A0AAW1VUI3"/>
<evidence type="ECO:0000313" key="2">
    <source>
        <dbReference type="Proteomes" id="UP001457282"/>
    </source>
</evidence>
<protein>
    <submittedName>
        <fullName evidence="1">Uncharacterized protein</fullName>
    </submittedName>
</protein>
<organism evidence="1 2">
    <name type="scientific">Rubus argutus</name>
    <name type="common">Southern blackberry</name>
    <dbReference type="NCBI Taxonomy" id="59490"/>
    <lineage>
        <taxon>Eukaryota</taxon>
        <taxon>Viridiplantae</taxon>
        <taxon>Streptophyta</taxon>
        <taxon>Embryophyta</taxon>
        <taxon>Tracheophyta</taxon>
        <taxon>Spermatophyta</taxon>
        <taxon>Magnoliopsida</taxon>
        <taxon>eudicotyledons</taxon>
        <taxon>Gunneridae</taxon>
        <taxon>Pentapetalae</taxon>
        <taxon>rosids</taxon>
        <taxon>fabids</taxon>
        <taxon>Rosales</taxon>
        <taxon>Rosaceae</taxon>
        <taxon>Rosoideae</taxon>
        <taxon>Rosoideae incertae sedis</taxon>
        <taxon>Rubus</taxon>
    </lineage>
</organism>
<proteinExistence type="predicted"/>
<dbReference type="Proteomes" id="UP001457282">
    <property type="component" value="Unassembled WGS sequence"/>
</dbReference>
<keyword evidence="2" id="KW-1185">Reference proteome</keyword>
<dbReference type="EMBL" id="JBEDUW010000007">
    <property type="protein sequence ID" value="KAK9912039.1"/>
    <property type="molecule type" value="Genomic_DNA"/>
</dbReference>
<name>A0AAW1VUI3_RUBAR</name>
<reference evidence="1 2" key="1">
    <citation type="journal article" date="2023" name="G3 (Bethesda)">
        <title>A chromosome-length genome assembly and annotation of blackberry (Rubus argutus, cv. 'Hillquist').</title>
        <authorList>
            <person name="Bruna T."/>
            <person name="Aryal R."/>
            <person name="Dudchenko O."/>
            <person name="Sargent D.J."/>
            <person name="Mead D."/>
            <person name="Buti M."/>
            <person name="Cavallini A."/>
            <person name="Hytonen T."/>
            <person name="Andres J."/>
            <person name="Pham M."/>
            <person name="Weisz D."/>
            <person name="Mascagni F."/>
            <person name="Usai G."/>
            <person name="Natali L."/>
            <person name="Bassil N."/>
            <person name="Fernandez G.E."/>
            <person name="Lomsadze A."/>
            <person name="Armour M."/>
            <person name="Olukolu B."/>
            <person name="Poorten T."/>
            <person name="Britton C."/>
            <person name="Davik J."/>
            <person name="Ashrafi H."/>
            <person name="Aiden E.L."/>
            <person name="Borodovsky M."/>
            <person name="Worthington M."/>
        </authorList>
    </citation>
    <scope>NUCLEOTIDE SEQUENCE [LARGE SCALE GENOMIC DNA]</scope>
    <source>
        <strain evidence="1">PI 553951</strain>
    </source>
</reference>
<gene>
    <name evidence="1" type="ORF">M0R45_035913</name>
</gene>
<sequence>MPFQLTSPSATSRHRGDDAVLGVSHAGLGCAAKEETARQLLAGLSFAAVYGWVNRWCWVIWSGQKSTGRGRWVDVVESAGDGDGKRARLCFGFLIWGQKQQLERQRRICDAMGDGLWPDELAVENFVFAG</sequence>
<comment type="caution">
    <text evidence="1">The sequence shown here is derived from an EMBL/GenBank/DDBJ whole genome shotgun (WGS) entry which is preliminary data.</text>
</comment>